<evidence type="ECO:0000256" key="5">
    <source>
        <dbReference type="SAM" id="Phobius"/>
    </source>
</evidence>
<dbReference type="InterPro" id="IPR029044">
    <property type="entry name" value="Nucleotide-diphossugar_trans"/>
</dbReference>
<feature type="transmembrane region" description="Helical" evidence="5">
    <location>
        <begin position="741"/>
        <end position="761"/>
    </location>
</feature>
<keyword evidence="5" id="KW-0812">Transmembrane</keyword>
<accession>A0A087VUJ9</accession>
<dbReference type="HOGENOM" id="CLU_005856_0_0_11"/>
<evidence type="ECO:0000313" key="7">
    <source>
        <dbReference type="Proteomes" id="UP000028569"/>
    </source>
</evidence>
<keyword evidence="3" id="KW-0328">Glycosyltransferase</keyword>
<keyword evidence="7" id="KW-1185">Reference proteome</keyword>
<keyword evidence="5" id="KW-0472">Membrane</keyword>
<dbReference type="EMBL" id="CP006018">
    <property type="protein sequence ID" value="AIC92021.1"/>
    <property type="molecule type" value="Genomic_DNA"/>
</dbReference>
<feature type="transmembrane region" description="Helical" evidence="5">
    <location>
        <begin position="596"/>
        <end position="626"/>
    </location>
</feature>
<dbReference type="RefSeq" id="WP_033490217.1">
    <property type="nucleotide sequence ID" value="NZ_CP006018.1"/>
</dbReference>
<feature type="transmembrane region" description="Helical" evidence="5">
    <location>
        <begin position="533"/>
        <end position="551"/>
    </location>
</feature>
<feature type="transmembrane region" description="Helical" evidence="5">
    <location>
        <begin position="309"/>
        <end position="330"/>
    </location>
</feature>
<evidence type="ECO:0000256" key="4">
    <source>
        <dbReference type="ARBA" id="ARBA00022679"/>
    </source>
</evidence>
<evidence type="ECO:0000313" key="6">
    <source>
        <dbReference type="EMBL" id="AIC92021.1"/>
    </source>
</evidence>
<feature type="transmembrane region" description="Helical" evidence="5">
    <location>
        <begin position="558"/>
        <end position="576"/>
    </location>
</feature>
<dbReference type="PANTHER" id="PTHR43179:SF12">
    <property type="entry name" value="GALACTOFURANOSYLTRANSFERASE GLFT2"/>
    <property type="match status" value="1"/>
</dbReference>
<comment type="pathway">
    <text evidence="1">Cell wall biogenesis; cell wall polysaccharide biosynthesis.</text>
</comment>
<name>A0A087VUJ9_9BIFI</name>
<gene>
    <name evidence="6" type="ORF">BINDI_0749</name>
</gene>
<evidence type="ECO:0000256" key="2">
    <source>
        <dbReference type="ARBA" id="ARBA00006739"/>
    </source>
</evidence>
<feature type="transmembrane region" description="Helical" evidence="5">
    <location>
        <begin position="711"/>
        <end position="734"/>
    </location>
</feature>
<sequence length="1064" mass="114306">MSSVAPQALDIKQVLASVIDGRPADTTQEVDSSVAALVTVEQDLTYLSDTLAALVAQTVLPGVIIIADCSGSIAEPLYSEFQVLRPRLTDRQIVGSRDPCTVEVQVVRAKGASSFGDAIGKALGYARLPQMTRGLWLLHDDSRPMDPNCLETLIESWHRSPTVSILGAKQFNWEGEGLQDVGRYAYGHSTVGLVVDQEPDQEQYDSRQDVFSVSLAGSLVPLETLKNLRGLERWSGTFGQSDDLCRRICLSGGRVVVVPEARVAHAQARYRGLRDRAGRPIDPENPADASMATIDASERYLLTDFPSIWWLPVWIWRLLAAVWFAIASLIDKRPYMALCHLCAPWRLLGHLRSSVMMRRRLSSVSVTGLNHLDVLQANRQQVRQWHQRQQAFRDQLDHPLIGHLALAHLKKQRARRTVWALGMTVLVLLVLLATNWSTCQAVFSGGSIYSKTMLSSGADWNQLVSSATTSWTWGGGTGMPAAPTPFLLVLMAFTALTGGHVAWAMGLMLLVEVPLSALSFWALAGIFTRSNPVRVAVGLLWSCLSLALGVVESVNLPILTVLAFMPVAFAFVFKAVGLYRTESPSTPHASIQDAALAAICFVPVILAEPQLLLALIPIFIIVFCVVPRHKAMLMLIPIPSALALAPTLVNLVRHFHDGLWRQLFGDVTVPSSLTQGQPRSDNLGDMVARILDLDVSQGWLGWLHSGDWQGLILMGALLVLVLLAFISLFLPAVVRASRMMWAMALIGVVLAMVSSSITVGLDQTGPVAGSPLPGLLLVLLSLMACICLVAGGAVKPFHSLATRGDKHPVVSTWRTGESGVRAIEDGSVVNPGSAVTLVLVRMGRGLLTLALVAVMAALALGSRAEGYEPAIRADSDGLPMVAVDYLSKADNHRVLVLSAPAQNQVMYGSMRTFRGDLIDVSPAARAQAVAGNLDPATEGLSSASASLIVSADSSAIETIDGLGYGGIYVPSDSGGSTGGATTPNENLVSNITASDGTQQVVSNAQGTYFRLTLNTSSKHGVDMSAYQAVADSPWRTAWLWTLGLALVAYCLVALPHRRSSGQEQ</sequence>
<dbReference type="AlphaFoldDB" id="A0A087VUJ9"/>
<comment type="similarity">
    <text evidence="2">Belongs to the glycosyltransferase 2 family.</text>
</comment>
<evidence type="ECO:0000256" key="3">
    <source>
        <dbReference type="ARBA" id="ARBA00022676"/>
    </source>
</evidence>
<feature type="transmembrane region" description="Helical" evidence="5">
    <location>
        <begin position="846"/>
        <end position="864"/>
    </location>
</feature>
<keyword evidence="4 6" id="KW-0808">Transferase</keyword>
<keyword evidence="5" id="KW-1133">Transmembrane helix</keyword>
<feature type="transmembrane region" description="Helical" evidence="5">
    <location>
        <begin position="418"/>
        <end position="436"/>
    </location>
</feature>
<dbReference type="Gene3D" id="3.90.550.10">
    <property type="entry name" value="Spore Coat Polysaccharide Biosynthesis Protein SpsA, Chain A"/>
    <property type="match status" value="1"/>
</dbReference>
<organism evidence="6 7">
    <name type="scientific">Bifidobacterium [indicum] DSM 20214 = LMG 11587</name>
    <dbReference type="NCBI Taxonomy" id="1341694"/>
    <lineage>
        <taxon>Bacteria</taxon>
        <taxon>Bacillati</taxon>
        <taxon>Actinomycetota</taxon>
        <taxon>Actinomycetes</taxon>
        <taxon>Bifidobacteriales</taxon>
        <taxon>Bifidobacteriaceae</taxon>
        <taxon>Bifidobacterium</taxon>
    </lineage>
</organism>
<dbReference type="SUPFAM" id="SSF53448">
    <property type="entry name" value="Nucleotide-diphospho-sugar transferases"/>
    <property type="match status" value="1"/>
</dbReference>
<evidence type="ECO:0000256" key="1">
    <source>
        <dbReference type="ARBA" id="ARBA00004776"/>
    </source>
</evidence>
<proteinExistence type="inferred from homology"/>
<feature type="transmembrane region" description="Helical" evidence="5">
    <location>
        <begin position="509"/>
        <end position="527"/>
    </location>
</feature>
<dbReference type="PANTHER" id="PTHR43179">
    <property type="entry name" value="RHAMNOSYLTRANSFERASE WBBL"/>
    <property type="match status" value="1"/>
</dbReference>
<feature type="transmembrane region" description="Helical" evidence="5">
    <location>
        <begin position="773"/>
        <end position="794"/>
    </location>
</feature>
<dbReference type="Proteomes" id="UP000028569">
    <property type="component" value="Chromosome"/>
</dbReference>
<feature type="transmembrane region" description="Helical" evidence="5">
    <location>
        <begin position="633"/>
        <end position="652"/>
    </location>
</feature>
<dbReference type="KEGG" id="bii:BINDI_0749"/>
<feature type="transmembrane region" description="Helical" evidence="5">
    <location>
        <begin position="481"/>
        <end position="502"/>
    </location>
</feature>
<protein>
    <submittedName>
        <fullName evidence="6">Putative glycosyltransferase</fullName>
    </submittedName>
</protein>
<dbReference type="GO" id="GO:0016757">
    <property type="term" value="F:glycosyltransferase activity"/>
    <property type="evidence" value="ECO:0007669"/>
    <property type="project" value="UniProtKB-KW"/>
</dbReference>
<dbReference type="OrthoDB" id="3734530at2"/>
<reference evidence="6 7" key="1">
    <citation type="journal article" date="2014" name="Appl. Environ. Microbiol.">
        <title>Genomic encyclopedia of type strains of the genus Bifidobacterium.</title>
        <authorList>
            <person name="Milani C."/>
            <person name="Lugli G.A."/>
            <person name="Duranti S."/>
            <person name="Turroni F."/>
            <person name="Bottacini F."/>
            <person name="Mangifesta M."/>
            <person name="Sanchez B."/>
            <person name="Viappiani A."/>
            <person name="Mancabelli L."/>
            <person name="Taminiau B."/>
            <person name="Delcenserie V."/>
            <person name="Barrangou R."/>
            <person name="Margolles A."/>
            <person name="van Sinderen D."/>
            <person name="Ventura M."/>
        </authorList>
    </citation>
    <scope>NUCLEOTIDE SEQUENCE [LARGE SCALE GENOMIC DNA]</scope>
    <source>
        <strain evidence="6 7">LMG 11587</strain>
    </source>
</reference>